<keyword evidence="11" id="KW-0325">Glycoprotein</keyword>
<proteinExistence type="inferred from homology"/>
<dbReference type="PANTHER" id="PTHR11731">
    <property type="entry name" value="PROTEASE FAMILY S9B,C DIPEPTIDYL-PEPTIDASE IV-RELATED"/>
    <property type="match status" value="1"/>
</dbReference>
<dbReference type="OrthoDB" id="16520at2759"/>
<evidence type="ECO:0000256" key="8">
    <source>
        <dbReference type="ARBA" id="ARBA00022968"/>
    </source>
</evidence>
<dbReference type="Pfam" id="PF00326">
    <property type="entry name" value="Peptidase_S9"/>
    <property type="match status" value="1"/>
</dbReference>
<organism evidence="15 16">
    <name type="scientific">Apophysomyces ossiformis</name>
    <dbReference type="NCBI Taxonomy" id="679940"/>
    <lineage>
        <taxon>Eukaryota</taxon>
        <taxon>Fungi</taxon>
        <taxon>Fungi incertae sedis</taxon>
        <taxon>Mucoromycota</taxon>
        <taxon>Mucoromycotina</taxon>
        <taxon>Mucoromycetes</taxon>
        <taxon>Mucorales</taxon>
        <taxon>Mucorineae</taxon>
        <taxon>Mucoraceae</taxon>
        <taxon>Apophysomyces</taxon>
    </lineage>
</organism>
<keyword evidence="3" id="KW-0031">Aminopeptidase</keyword>
<gene>
    <name evidence="15" type="primary">DPP4</name>
    <name evidence="15" type="ORF">EC973_006135</name>
</gene>
<evidence type="ECO:0000256" key="6">
    <source>
        <dbReference type="ARBA" id="ARBA00022801"/>
    </source>
</evidence>
<dbReference type="InterPro" id="IPR050278">
    <property type="entry name" value="Serine_Prot_S9B/DPPIV"/>
</dbReference>
<dbReference type="PANTHER" id="PTHR11731:SF200">
    <property type="entry name" value="DIPEPTIDYL PEPTIDASE 10, ISOFORM B"/>
    <property type="match status" value="1"/>
</dbReference>
<dbReference type="EMBL" id="JABAYA010000037">
    <property type="protein sequence ID" value="KAF7728455.1"/>
    <property type="molecule type" value="Genomic_DNA"/>
</dbReference>
<evidence type="ECO:0000256" key="4">
    <source>
        <dbReference type="ARBA" id="ARBA00022670"/>
    </source>
</evidence>
<evidence type="ECO:0000256" key="11">
    <source>
        <dbReference type="ARBA" id="ARBA00023180"/>
    </source>
</evidence>
<dbReference type="Gene3D" id="2.140.10.30">
    <property type="entry name" value="Dipeptidylpeptidase IV, N-terminal domain"/>
    <property type="match status" value="1"/>
</dbReference>
<evidence type="ECO:0000256" key="7">
    <source>
        <dbReference type="ARBA" id="ARBA00022825"/>
    </source>
</evidence>
<dbReference type="InterPro" id="IPR002469">
    <property type="entry name" value="Peptidase_S9B_N"/>
</dbReference>
<keyword evidence="16" id="KW-1185">Reference proteome</keyword>
<name>A0A8H7ERU9_9FUNG</name>
<dbReference type="GO" id="GO:0004177">
    <property type="term" value="F:aminopeptidase activity"/>
    <property type="evidence" value="ECO:0007669"/>
    <property type="project" value="UniProtKB-KW"/>
</dbReference>
<evidence type="ECO:0000256" key="10">
    <source>
        <dbReference type="ARBA" id="ARBA00023136"/>
    </source>
</evidence>
<dbReference type="SUPFAM" id="SSF82171">
    <property type="entry name" value="DPP6 N-terminal domain-like"/>
    <property type="match status" value="1"/>
</dbReference>
<dbReference type="GO" id="GO:0005886">
    <property type="term" value="C:plasma membrane"/>
    <property type="evidence" value="ECO:0007669"/>
    <property type="project" value="TreeGrafter"/>
</dbReference>
<keyword evidence="10" id="KW-0472">Membrane</keyword>
<reference evidence="15" key="1">
    <citation type="submission" date="2020-01" db="EMBL/GenBank/DDBJ databases">
        <title>Genome Sequencing of Three Apophysomyces-Like Fungal Strains Confirms a Novel Fungal Genus in the Mucoromycota with divergent Burkholderia-like Endosymbiotic Bacteria.</title>
        <authorList>
            <person name="Stajich J.E."/>
            <person name="Macias A.M."/>
            <person name="Carter-House D."/>
            <person name="Lovett B."/>
            <person name="Kasson L.R."/>
            <person name="Berry K."/>
            <person name="Grigoriev I."/>
            <person name="Chang Y."/>
            <person name="Spatafora J."/>
            <person name="Kasson M.T."/>
        </authorList>
    </citation>
    <scope>NUCLEOTIDE SEQUENCE</scope>
    <source>
        <strain evidence="15">NRRL A-21654</strain>
    </source>
</reference>
<dbReference type="InterPro" id="IPR002471">
    <property type="entry name" value="Pept_S9_AS"/>
</dbReference>
<dbReference type="InterPro" id="IPR029058">
    <property type="entry name" value="AB_hydrolase_fold"/>
</dbReference>
<dbReference type="InterPro" id="IPR001375">
    <property type="entry name" value="Peptidase_S9_cat"/>
</dbReference>
<dbReference type="PROSITE" id="PS00708">
    <property type="entry name" value="PRO_ENDOPEP_SER"/>
    <property type="match status" value="1"/>
</dbReference>
<keyword evidence="7" id="KW-0720">Serine protease</keyword>
<dbReference type="Proteomes" id="UP000605846">
    <property type="component" value="Unassembled WGS sequence"/>
</dbReference>
<evidence type="ECO:0000256" key="3">
    <source>
        <dbReference type="ARBA" id="ARBA00022438"/>
    </source>
</evidence>
<dbReference type="Gene3D" id="3.40.50.1820">
    <property type="entry name" value="alpha/beta hydrolase"/>
    <property type="match status" value="1"/>
</dbReference>
<evidence type="ECO:0000256" key="1">
    <source>
        <dbReference type="ARBA" id="ARBA00004576"/>
    </source>
</evidence>
<dbReference type="GO" id="GO:0008239">
    <property type="term" value="F:dipeptidyl-peptidase activity"/>
    <property type="evidence" value="ECO:0007669"/>
    <property type="project" value="TreeGrafter"/>
</dbReference>
<keyword evidence="9" id="KW-1133">Transmembrane helix</keyword>
<sequence>MTVLPLLLSRSSNNNHEATELLPIVNLDEYIATLDARHTLSLSSRSSEESSLSSIMTKDDHFAEDDDDVLHAHAEHENEVQQRLFIADNEENGGEDISPSKKTFGGKWTCLGFLAFLLLGWLIWTISVTRMNPATVIETENTRHIDFNDLYNDSFIPIQSSLSWVKNDPRDGIFTYRDPETNDILLESIEERTTQTYVKAKDLRIGNGLLDVASFEISADGEYVMLWTNQTNVFRYSSLSAIYIYRHADHALFPLANQSTIETQPLISYAEWSPTGHQVAYVIHNDLYVTDLKTEYRVTYDGSKTVFNGIPDWVYEGLVMQSNHALWWSPDSSYIAYLRFNETSVPEYRLQFYTTSDRPYPDEVGIKYPKPGTPNPLVSLHIYSLLNQTSIMVTKNETSIGDAQTDGEHTDFEDNDRLITDVAWATSTHSYLLFKQTNRVQDHEKTSFVELMNTTAKVSLVREYKPTDGGWIDIAQTMVYLSPAKTGNAVRYIDIAENNGYMHLAIFTAGSDKSIPPTWLTQGEWEVIAGSVVLDRERHLVSTRSHFMSTERSPLERHLYTIALNETRPAFTKQCQSCPENLEEHAYYSVKFSSQAGYYVLNYEGPDVPSTYVRKVQSTFVGLVQNNTELKELLKTYDMPRPRMVTVKSGGVDLHAIEILPPDFDISQKYPVLFNVYGGPGSQLVTYRFALDWHTFLASKLKYIIVMVDGRGTGGRGRKHRVSVRGRLGELETMDQVNAARHWASLNYVDESRIAIWGWSYGGYLTSKVVESDTNVFSSAIAVAPVTDWRYYDSVYTERYMLMPDENARGYNTSAVNNMTGFENTKYLLVHGSADDNGKQNQSECSNRMKDDD</sequence>
<evidence type="ECO:0000313" key="16">
    <source>
        <dbReference type="Proteomes" id="UP000605846"/>
    </source>
</evidence>
<evidence type="ECO:0000259" key="14">
    <source>
        <dbReference type="Pfam" id="PF00930"/>
    </source>
</evidence>
<feature type="region of interest" description="Disordered" evidence="12">
    <location>
        <begin position="833"/>
        <end position="853"/>
    </location>
</feature>
<dbReference type="GO" id="GO:0004252">
    <property type="term" value="F:serine-type endopeptidase activity"/>
    <property type="evidence" value="ECO:0007669"/>
    <property type="project" value="InterPro"/>
</dbReference>
<keyword evidence="5" id="KW-0812">Transmembrane</keyword>
<accession>A0A8H7ERU9</accession>
<evidence type="ECO:0000256" key="12">
    <source>
        <dbReference type="SAM" id="MobiDB-lite"/>
    </source>
</evidence>
<protein>
    <submittedName>
        <fullName evidence="15">Diacylglycerol pyrophosphate phosphatase</fullName>
    </submittedName>
</protein>
<keyword evidence="8" id="KW-0735">Signal-anchor</keyword>
<comment type="subcellular location">
    <subcellularLocation>
        <location evidence="1">Vacuole membrane</location>
        <topology evidence="1">Single-pass type II membrane protein</topology>
    </subcellularLocation>
</comment>
<evidence type="ECO:0000256" key="5">
    <source>
        <dbReference type="ARBA" id="ARBA00022692"/>
    </source>
</evidence>
<keyword evidence="4" id="KW-0645">Protease</keyword>
<feature type="domain" description="Peptidase S9 prolyl oligopeptidase catalytic" evidence="13">
    <location>
        <begin position="691"/>
        <end position="842"/>
    </location>
</feature>
<evidence type="ECO:0000256" key="2">
    <source>
        <dbReference type="ARBA" id="ARBA00006150"/>
    </source>
</evidence>
<comment type="caution">
    <text evidence="15">The sequence shown here is derived from an EMBL/GenBank/DDBJ whole genome shotgun (WGS) entry which is preliminary data.</text>
</comment>
<dbReference type="FunFam" id="3.40.50.1820:FF:000003">
    <property type="entry name" value="Dipeptidyl peptidase 4"/>
    <property type="match status" value="1"/>
</dbReference>
<comment type="similarity">
    <text evidence="2">Belongs to the peptidase S9B family.</text>
</comment>
<evidence type="ECO:0000256" key="9">
    <source>
        <dbReference type="ARBA" id="ARBA00022989"/>
    </source>
</evidence>
<dbReference type="GO" id="GO:0006508">
    <property type="term" value="P:proteolysis"/>
    <property type="evidence" value="ECO:0007669"/>
    <property type="project" value="UniProtKB-KW"/>
</dbReference>
<dbReference type="AlphaFoldDB" id="A0A8H7ERU9"/>
<dbReference type="SUPFAM" id="SSF53474">
    <property type="entry name" value="alpha/beta-Hydrolases"/>
    <property type="match status" value="1"/>
</dbReference>
<keyword evidence="6" id="KW-0378">Hydrolase</keyword>
<dbReference type="GO" id="GO:0005774">
    <property type="term" value="C:vacuolar membrane"/>
    <property type="evidence" value="ECO:0007669"/>
    <property type="project" value="UniProtKB-SubCell"/>
</dbReference>
<dbReference type="Pfam" id="PF00930">
    <property type="entry name" value="DPPIV_N"/>
    <property type="match status" value="1"/>
</dbReference>
<evidence type="ECO:0000259" key="13">
    <source>
        <dbReference type="Pfam" id="PF00326"/>
    </source>
</evidence>
<feature type="domain" description="Dipeptidylpeptidase IV N-terminal" evidence="14">
    <location>
        <begin position="218"/>
        <end position="609"/>
    </location>
</feature>
<evidence type="ECO:0000313" key="15">
    <source>
        <dbReference type="EMBL" id="KAF7728455.1"/>
    </source>
</evidence>